<dbReference type="RefSeq" id="WP_180677981.1">
    <property type="nucleotide sequence ID" value="NZ_JACCKA010000049.1"/>
</dbReference>
<sequence length="112" mass="12819">MERSHRHDPADAQRPAPSGRHDEAFPDMHRYRREFRDVPSYSVGRTWSDYAPAYRYGRLQRGASAGRPFEQAEAALARGWRDARGASRLNWAEARPAVMAAWNDALAEARHN</sequence>
<evidence type="ECO:0000313" key="2">
    <source>
        <dbReference type="EMBL" id="NZA26189.1"/>
    </source>
</evidence>
<name>A0A853JC27_9GAMM</name>
<dbReference type="AlphaFoldDB" id="A0A853JC27"/>
<evidence type="ECO:0000256" key="1">
    <source>
        <dbReference type="SAM" id="MobiDB-lite"/>
    </source>
</evidence>
<gene>
    <name evidence="2" type="ORF">H0E84_07300</name>
</gene>
<reference evidence="2 3" key="1">
    <citation type="submission" date="2020-07" db="EMBL/GenBank/DDBJ databases">
        <title>Luteimonas sp. SJ-92.</title>
        <authorList>
            <person name="Huang X.-X."/>
            <person name="Xu L."/>
            <person name="Sun J.-Q."/>
        </authorList>
    </citation>
    <scope>NUCLEOTIDE SEQUENCE [LARGE SCALE GENOMIC DNA]</scope>
    <source>
        <strain evidence="2 3">SJ-92</strain>
    </source>
</reference>
<organism evidence="2 3">
    <name type="scientific">Luteimonas salinisoli</name>
    <dbReference type="NCBI Taxonomy" id="2752307"/>
    <lineage>
        <taxon>Bacteria</taxon>
        <taxon>Pseudomonadati</taxon>
        <taxon>Pseudomonadota</taxon>
        <taxon>Gammaproteobacteria</taxon>
        <taxon>Lysobacterales</taxon>
        <taxon>Lysobacteraceae</taxon>
        <taxon>Luteimonas</taxon>
    </lineage>
</organism>
<protein>
    <submittedName>
        <fullName evidence="2">Uncharacterized protein</fullName>
    </submittedName>
</protein>
<evidence type="ECO:0000313" key="3">
    <source>
        <dbReference type="Proteomes" id="UP000578091"/>
    </source>
</evidence>
<keyword evidence="3" id="KW-1185">Reference proteome</keyword>
<dbReference type="Proteomes" id="UP000578091">
    <property type="component" value="Unassembled WGS sequence"/>
</dbReference>
<comment type="caution">
    <text evidence="2">The sequence shown here is derived from an EMBL/GenBank/DDBJ whole genome shotgun (WGS) entry which is preliminary data.</text>
</comment>
<feature type="compositionally biased region" description="Basic and acidic residues" evidence="1">
    <location>
        <begin position="19"/>
        <end position="28"/>
    </location>
</feature>
<dbReference type="EMBL" id="JACCKA010000049">
    <property type="protein sequence ID" value="NZA26189.1"/>
    <property type="molecule type" value="Genomic_DNA"/>
</dbReference>
<feature type="region of interest" description="Disordered" evidence="1">
    <location>
        <begin position="1"/>
        <end position="28"/>
    </location>
</feature>
<feature type="compositionally biased region" description="Basic and acidic residues" evidence="1">
    <location>
        <begin position="1"/>
        <end position="11"/>
    </location>
</feature>
<accession>A0A853JC27</accession>
<proteinExistence type="predicted"/>